<sequence>MPSPSPGRRPGARRRAALGLALLVTLSACRSDQDPSASPQRLSRGDAQASLASQPAPTRTRIHRVHGRLSEARRKQVREQVGEVVDGWWEAAYLGGSYPRTGFPSAFPGFTAGAEQRARADKALLTNETQARRIDSVTPRHRSVALDILATDGRARSVTAQFVLRFDTTGQRSATTTVRGRLFLVHGGGGWRVFGYDVAKGSK</sequence>
<evidence type="ECO:0000313" key="2">
    <source>
        <dbReference type="EMBL" id="MDZ5662541.1"/>
    </source>
</evidence>
<organism evidence="2 3">
    <name type="scientific">Nocardioides renjunii</name>
    <dbReference type="NCBI Taxonomy" id="3095075"/>
    <lineage>
        <taxon>Bacteria</taxon>
        <taxon>Bacillati</taxon>
        <taxon>Actinomycetota</taxon>
        <taxon>Actinomycetes</taxon>
        <taxon>Propionibacteriales</taxon>
        <taxon>Nocardioidaceae</taxon>
        <taxon>Nocardioides</taxon>
    </lineage>
</organism>
<name>A0ABU5KC49_9ACTN</name>
<evidence type="ECO:0000256" key="1">
    <source>
        <dbReference type="SAM" id="MobiDB-lite"/>
    </source>
</evidence>
<dbReference type="RefSeq" id="WP_322424577.1">
    <property type="nucleotide sequence ID" value="NZ_JAXQPW010000004.1"/>
</dbReference>
<accession>A0ABU5KC49</accession>
<feature type="compositionally biased region" description="Polar residues" evidence="1">
    <location>
        <begin position="30"/>
        <end position="41"/>
    </location>
</feature>
<evidence type="ECO:0008006" key="4">
    <source>
        <dbReference type="Google" id="ProtNLM"/>
    </source>
</evidence>
<feature type="region of interest" description="Disordered" evidence="1">
    <location>
        <begin position="30"/>
        <end position="59"/>
    </location>
</feature>
<dbReference type="Proteomes" id="UP001291999">
    <property type="component" value="Unassembled WGS sequence"/>
</dbReference>
<reference evidence="2 3" key="1">
    <citation type="submission" date="2023-11" db="EMBL/GenBank/DDBJ databases">
        <title>Novel species in genus Nocardioides.</title>
        <authorList>
            <person name="Zhou H."/>
        </authorList>
    </citation>
    <scope>NUCLEOTIDE SEQUENCE [LARGE SCALE GENOMIC DNA]</scope>
    <source>
        <strain evidence="2 3">S-58</strain>
    </source>
</reference>
<evidence type="ECO:0000313" key="3">
    <source>
        <dbReference type="Proteomes" id="UP001291999"/>
    </source>
</evidence>
<keyword evidence="3" id="KW-1185">Reference proteome</keyword>
<dbReference type="EMBL" id="JAXQPW010000004">
    <property type="protein sequence ID" value="MDZ5662541.1"/>
    <property type="molecule type" value="Genomic_DNA"/>
</dbReference>
<comment type="caution">
    <text evidence="2">The sequence shown here is derived from an EMBL/GenBank/DDBJ whole genome shotgun (WGS) entry which is preliminary data.</text>
</comment>
<protein>
    <recommendedName>
        <fullName evidence="4">SnoaL-like domain-containing protein</fullName>
    </recommendedName>
</protein>
<proteinExistence type="predicted"/>
<gene>
    <name evidence="2" type="ORF">SFC79_12275</name>
</gene>